<dbReference type="FunFam" id="1.10.287.70:FF:000023">
    <property type="entry name" value="Voltage-dependent R-type calcium channel subunit alpha"/>
    <property type="match status" value="1"/>
</dbReference>
<feature type="transmembrane region" description="Helical" evidence="21">
    <location>
        <begin position="1398"/>
        <end position="1421"/>
    </location>
</feature>
<evidence type="ECO:0000256" key="8">
    <source>
        <dbReference type="ARBA" id="ARBA00022737"/>
    </source>
</evidence>
<dbReference type="GO" id="GO:0016323">
    <property type="term" value="C:basolateral plasma membrane"/>
    <property type="evidence" value="ECO:0007669"/>
    <property type="project" value="UniProtKB-ARBA"/>
</dbReference>
<reference evidence="23 24" key="1">
    <citation type="journal article" date="2018" name="Nat. Ecol. Evol.">
        <title>Genomic signatures of mitonuclear coevolution across populations of Tigriopus californicus.</title>
        <authorList>
            <person name="Barreto F.S."/>
            <person name="Watson E.T."/>
            <person name="Lima T.G."/>
            <person name="Willett C.S."/>
            <person name="Edmands S."/>
            <person name="Li W."/>
            <person name="Burton R.S."/>
        </authorList>
    </citation>
    <scope>NUCLEOTIDE SEQUENCE [LARGE SCALE GENOMIC DNA]</scope>
    <source>
        <strain evidence="23 24">San Diego</strain>
    </source>
</reference>
<evidence type="ECO:0000256" key="19">
    <source>
        <dbReference type="RuleBase" id="RU003808"/>
    </source>
</evidence>
<evidence type="ECO:0000256" key="11">
    <source>
        <dbReference type="ARBA" id="ARBA00022989"/>
    </source>
</evidence>
<feature type="transmembrane region" description="Helical" evidence="21">
    <location>
        <begin position="1240"/>
        <end position="1258"/>
    </location>
</feature>
<feature type="transmembrane region" description="Helical" evidence="21">
    <location>
        <begin position="1156"/>
        <end position="1177"/>
    </location>
</feature>
<keyword evidence="12" id="KW-0406">Ion transport</keyword>
<dbReference type="GO" id="GO:0042045">
    <property type="term" value="P:epithelial fluid transport"/>
    <property type="evidence" value="ECO:0007669"/>
    <property type="project" value="UniProtKB-ARBA"/>
</dbReference>
<evidence type="ECO:0000256" key="3">
    <source>
        <dbReference type="ARBA" id="ARBA00022553"/>
    </source>
</evidence>
<dbReference type="PRINTS" id="PR00167">
    <property type="entry name" value="CACHANNEL"/>
</dbReference>
<evidence type="ECO:0000256" key="6">
    <source>
        <dbReference type="ARBA" id="ARBA00022692"/>
    </source>
</evidence>
<organism evidence="23 24">
    <name type="scientific">Tigriopus californicus</name>
    <name type="common">Marine copepod</name>
    <dbReference type="NCBI Taxonomy" id="6832"/>
    <lineage>
        <taxon>Eukaryota</taxon>
        <taxon>Metazoa</taxon>
        <taxon>Ecdysozoa</taxon>
        <taxon>Arthropoda</taxon>
        <taxon>Crustacea</taxon>
        <taxon>Multicrustacea</taxon>
        <taxon>Hexanauplia</taxon>
        <taxon>Copepoda</taxon>
        <taxon>Harpacticoida</taxon>
        <taxon>Harpacticidae</taxon>
        <taxon>Tigriopus</taxon>
    </lineage>
</organism>
<keyword evidence="13 21" id="KW-0472">Membrane</keyword>
<dbReference type="Proteomes" id="UP000318571">
    <property type="component" value="Chromosome 10"/>
</dbReference>
<dbReference type="SUPFAM" id="SSF81324">
    <property type="entry name" value="Voltage-gated potassium channels"/>
    <property type="match status" value="4"/>
</dbReference>
<evidence type="ECO:0000256" key="2">
    <source>
        <dbReference type="ARBA" id="ARBA00022448"/>
    </source>
</evidence>
<feature type="transmembrane region" description="Helical" evidence="21">
    <location>
        <begin position="119"/>
        <end position="140"/>
    </location>
</feature>
<feature type="binding site" evidence="17">
    <location>
        <position position="322"/>
    </location>
    <ligand>
        <name>Ca(2+)</name>
        <dbReference type="ChEBI" id="CHEBI:29108"/>
    </ligand>
</feature>
<dbReference type="InterPro" id="IPR002048">
    <property type="entry name" value="EF_hand_dom"/>
</dbReference>
<dbReference type="PANTHER" id="PTHR45628">
    <property type="entry name" value="VOLTAGE-DEPENDENT CALCIUM CHANNEL TYPE A SUBUNIT ALPHA-1"/>
    <property type="match status" value="1"/>
</dbReference>
<dbReference type="FunFam" id="1.20.120.350:FF:000001">
    <property type="entry name" value="Voltage-dependent L-type calcium channel subunit alpha"/>
    <property type="match status" value="1"/>
</dbReference>
<keyword evidence="15" id="KW-0407">Ion channel</keyword>
<dbReference type="PANTHER" id="PTHR45628:SF7">
    <property type="entry name" value="VOLTAGE-DEPENDENT CALCIUM CHANNEL TYPE A SUBUNIT ALPHA-1"/>
    <property type="match status" value="1"/>
</dbReference>
<comment type="caution">
    <text evidence="23">The sequence shown here is derived from an EMBL/GenBank/DDBJ whole genome shotgun (WGS) entry which is preliminary data.</text>
</comment>
<feature type="transmembrane region" description="Helical" evidence="21">
    <location>
        <begin position="73"/>
        <end position="97"/>
    </location>
</feature>
<feature type="region of interest" description="Disordered" evidence="20">
    <location>
        <begin position="425"/>
        <end position="456"/>
    </location>
</feature>
<feature type="compositionally biased region" description="Basic residues" evidence="20">
    <location>
        <begin position="427"/>
        <end position="440"/>
    </location>
</feature>
<dbReference type="Pfam" id="PF16905">
    <property type="entry name" value="GPHH"/>
    <property type="match status" value="1"/>
</dbReference>
<dbReference type="InterPro" id="IPR050599">
    <property type="entry name" value="VDCC_alpha-1_subunit"/>
</dbReference>
<dbReference type="InterPro" id="IPR027359">
    <property type="entry name" value="Volt_channel_dom_sf"/>
</dbReference>
<evidence type="ECO:0000313" key="24">
    <source>
        <dbReference type="Proteomes" id="UP000318571"/>
    </source>
</evidence>
<dbReference type="PROSITE" id="PS50222">
    <property type="entry name" value="EF_HAND_2"/>
    <property type="match status" value="1"/>
</dbReference>
<comment type="subcellular location">
    <subcellularLocation>
        <location evidence="1 19">Membrane</location>
        <topology evidence="1 19">Multi-pass membrane protein</topology>
    </subcellularLocation>
</comment>
<dbReference type="InterPro" id="IPR018247">
    <property type="entry name" value="EF_Hand_1_Ca_BS"/>
</dbReference>
<dbReference type="FunFam" id="1.10.287.70:FF:000007">
    <property type="entry name" value="Voltage-dependent L-type calcium channel subunit alpha"/>
    <property type="match status" value="1"/>
</dbReference>
<feature type="transmembrane region" description="Helical" evidence="21">
    <location>
        <begin position="773"/>
        <end position="799"/>
    </location>
</feature>
<evidence type="ECO:0000256" key="16">
    <source>
        <dbReference type="ARBA" id="ARBA00069462"/>
    </source>
</evidence>
<keyword evidence="11 21" id="KW-1133">Transmembrane helix</keyword>
<evidence type="ECO:0000256" key="14">
    <source>
        <dbReference type="ARBA" id="ARBA00023180"/>
    </source>
</evidence>
<feature type="transmembrane region" description="Helical" evidence="21">
    <location>
        <begin position="1052"/>
        <end position="1075"/>
    </location>
</feature>
<keyword evidence="10 19" id="KW-0851">Voltage-gated channel</keyword>
<feature type="transmembrane region" description="Helical" evidence="21">
    <location>
        <begin position="220"/>
        <end position="242"/>
    </location>
</feature>
<dbReference type="InterPro" id="IPR005821">
    <property type="entry name" value="Ion_trans_dom"/>
</dbReference>
<feature type="transmembrane region" description="Helical" evidence="21">
    <location>
        <begin position="1118"/>
        <end position="1136"/>
    </location>
</feature>
<feature type="compositionally biased region" description="Acidic residues" evidence="20">
    <location>
        <begin position="446"/>
        <end position="455"/>
    </location>
</feature>
<feature type="region of interest" description="Disordered" evidence="20">
    <location>
        <begin position="1893"/>
        <end position="1921"/>
    </location>
</feature>
<dbReference type="PROSITE" id="PS00018">
    <property type="entry name" value="EF_HAND_1"/>
    <property type="match status" value="1"/>
</dbReference>
<accession>A0A553NF08</accession>
<evidence type="ECO:0000256" key="13">
    <source>
        <dbReference type="ARBA" id="ARBA00023136"/>
    </source>
</evidence>
<dbReference type="GO" id="GO:0007268">
    <property type="term" value="P:chemical synaptic transmission"/>
    <property type="evidence" value="ECO:0007669"/>
    <property type="project" value="TreeGrafter"/>
</dbReference>
<dbReference type="GO" id="GO:0045202">
    <property type="term" value="C:synapse"/>
    <property type="evidence" value="ECO:0007669"/>
    <property type="project" value="GOC"/>
</dbReference>
<keyword evidence="6 21" id="KW-0812">Transmembrane</keyword>
<feature type="region of interest" description="Disordered" evidence="20">
    <location>
        <begin position="1"/>
        <end position="27"/>
    </location>
</feature>
<dbReference type="GO" id="GO:0098703">
    <property type="term" value="P:calcium ion import across plasma membrane"/>
    <property type="evidence" value="ECO:0007669"/>
    <property type="project" value="TreeGrafter"/>
</dbReference>
<dbReference type="GO" id="GO:0009581">
    <property type="term" value="P:detection of external stimulus"/>
    <property type="evidence" value="ECO:0007669"/>
    <property type="project" value="UniProtKB-ARBA"/>
</dbReference>
<dbReference type="Pfam" id="PF08763">
    <property type="entry name" value="Ca_chan_IQ"/>
    <property type="match status" value="1"/>
</dbReference>
<evidence type="ECO:0000313" key="23">
    <source>
        <dbReference type="EMBL" id="TRY63988.1"/>
    </source>
</evidence>
<dbReference type="FunFam" id="1.10.238.10:FF:000063">
    <property type="entry name" value="Voltage-dependent N-type calcium channel subunit alpha"/>
    <property type="match status" value="1"/>
</dbReference>
<gene>
    <name evidence="23" type="ORF">TCAL_02070</name>
</gene>
<feature type="domain" description="EF-hand" evidence="22">
    <location>
        <begin position="1437"/>
        <end position="1472"/>
    </location>
</feature>
<name>A0A553NF08_TIGCA</name>
<dbReference type="InterPro" id="IPR002077">
    <property type="entry name" value="VDCCAlpha1"/>
</dbReference>
<evidence type="ECO:0000256" key="20">
    <source>
        <dbReference type="SAM" id="MobiDB-lite"/>
    </source>
</evidence>
<feature type="transmembrane region" description="Helical" evidence="21">
    <location>
        <begin position="147"/>
        <end position="164"/>
    </location>
</feature>
<evidence type="ECO:0000256" key="15">
    <source>
        <dbReference type="ARBA" id="ARBA00023303"/>
    </source>
</evidence>
<dbReference type="GO" id="GO:0008331">
    <property type="term" value="F:high voltage-gated calcium channel activity"/>
    <property type="evidence" value="ECO:0007669"/>
    <property type="project" value="TreeGrafter"/>
</dbReference>
<sequence>MTRNKKKLAAAEQASRAREQKEAGLDHRGLQKISSKSLLMGKRRSGSLDPFGSGPSSLFILSEKNFIRRTTKFLIECTPFEYTVLLTIIANCVVLALEEHLPNGDRTPLAQKLEATEPYFLGIFTVEAALKILALGFVLHRGSYLRNAWNIMDFIVVVTGYITILSPEDPTVLKAGAKSEDGVDLRTLRAIRVLRPLKLVSGVPSLQVVLKSILKALAPLMQIGLLVMFAILIFAIIGLEFYSGALHKTCYSIDNLDETVTEGNKNVPCHSDNPALAPIGAYTCNSNISICLEKWEGPNYGITSFDNIGFAMLTVFQCVTMEGWTPILYWTNDAMGNSFNSIYFVTLIVIGSFFMLNLVLGVLSGEFAKERERVENRQAFLKLRRQQQLERELNGYVDWICKAEEVILAEERTTDEERSHIMEARKRAANKRRKMQKLGKSRSTETDDDDDEPDEGLSQASALRTRLRNQGGCCQRFWRCEKRVRFFIRSTVKQQWFYWFVIILVFFNTVCVAVEHYDQPPWLTHFLYYAEFVFLGLFITEMVVRMYALGPRIYFESSFNRFDCIVIVASVFEVLWTNCVEMAGSFGLSVLRALRLLRIFKVTKYWSSLRNLVISLLSSMRSIISLLFLLFLFILIFALLGMQLFGGAFNFPDGTPPSNFNTFAIALLTVFQVLTGEDWNEVMYQGIESQGGHRSGMIYCLYFIILTLFGNYTLLNVFLAIAVDNLANAQELTAAENQAENEDQNESTSAARNMEKQIQFMQGTQKLSELIRIFIHGIVTFPFFDTFIMVIIIMSSIALAAEDPVQEHSERNHVLTYFDYVFTGIFAVEMILKVIDLGVIAHPGSYLRDIWNLMDAVVVFCASISFIFEITDVWNILDAIVVTCALVAFGFQGSSTGQNLSTIKSLRVLRVLRPLKTIKRVPKLKAVFDCVVNSLKNVFNILIVYLLFQFIFAVIAVQLFNGKFFYCTDRSKHFAEECQGEYFVFSSYNRPPTVFPRLWQKQKFHFDNVAAAMLTLFAVQTTEGWPAILQNSMAATYEDRGPIQLFRIEMSLFYIVFFIVFPFFFVNIFVALIIITFQEQACIDFAIQAKPLERYMPKERDSFKYKIWRVVVSTPFEYFIMILIVLNTILLMMKYYKQTETYKVTLHYMNTTLTGLFTLECCFHDVVCIIINPGFFITLTTTSSSSTINNTIESPKHHGAPLLLSDILSYMNTFFTLFFTIECTLKLISFGCRSYFKDPWNIFDFITVLGSIVDALMVEFAKNFINVGFLRLFRAARLIKLLRQGYTIRILLWTFVQSFKALPYVCLLIAMLFFIYAIIGMQVFGSMAFEPDSEYNRHNHFQTFMAGLLVLFRCATGEAWPSIMLSCEAGRPCDSKAMTFNETLGRFEPKTCGSTLTYAYFVSFIFFCSFLMLNLFVAVIMDNFDYLTRDSSILGAHHLDEFIRIWAEYDPSATGRIQYAEMYEMLKNMDPPLGFGSKCPDRLAYKKLIRMNMPLDNEGKVHFTTTLFALIRENLSIKMRSAEEMDQADVELRETILKVWPFTARDKIELLVPTTKDIGKGKLTVGKIYGGLLILENWKGSKFGTIPMQKRGSLLQRIMDLSTNHMARGEANTLNLERGGLAPDERDEGQRDNDDDDQENEPKETDLLLSQSHNQDISTQFHRQHDHSPPLAGHYLPENLRAAKSETFHTSIVRAPRSFDQHKIGGLQDLFNRAGSVNLNHREHHPDIHHRDEGISKWRSESPGEYEWNPAPRRREQAYDAGDTVSGVMEFMRHESRRFAPGKMRKVHAEDGGMYADYRYQPHLHHPQQTPPFGSHRRIGYGGREFEELSRVPEDHEMWPPMHKSGRFHLPGEIGDYFDEEEEHADEEAIYSRMGHIPTDSQNFLSHRRQHVSARGEPMARSWRRPSGRRLPATPTQPSTLNIDSLANISAINSSPQIPAGGVNRMGLDIGDQAPRIAPVTSTNALTTPMNFPKLNISPSRGQTSRIGARLPDLPTMNHRGLPSRQGGWSRSLDDPVAFEEAVIAGRGSRQLPMVGPQQIASARGRGIRTGRRELPRPGTTIGFAPASGHGYQMKRATSLSESDEEDWC</sequence>
<feature type="binding site" evidence="17">
    <location>
        <position position="1023"/>
    </location>
    <ligand>
        <name>Ca(2+)</name>
        <dbReference type="ChEBI" id="CHEBI:29108"/>
    </ligand>
</feature>
<evidence type="ECO:0000256" key="12">
    <source>
        <dbReference type="ARBA" id="ARBA00023065"/>
    </source>
</evidence>
<feature type="glycosylation site" description="N-linked (GlcNAc...) asparagine" evidence="18">
    <location>
        <position position="287"/>
    </location>
</feature>
<feature type="transmembrane region" description="Helical" evidence="21">
    <location>
        <begin position="496"/>
        <end position="514"/>
    </location>
</feature>
<dbReference type="GO" id="GO:0016322">
    <property type="term" value="P:neuron remodeling"/>
    <property type="evidence" value="ECO:0007669"/>
    <property type="project" value="UniProtKB-ARBA"/>
</dbReference>
<dbReference type="Pfam" id="PF00520">
    <property type="entry name" value="Ion_trans"/>
    <property type="match status" value="6"/>
</dbReference>
<dbReference type="STRING" id="6832.A0A553NF08"/>
<dbReference type="SMART" id="SM01062">
    <property type="entry name" value="Ca_chan_IQ"/>
    <property type="match status" value="1"/>
</dbReference>
<evidence type="ECO:0000256" key="1">
    <source>
        <dbReference type="ARBA" id="ARBA00004141"/>
    </source>
</evidence>
<keyword evidence="24" id="KW-1185">Reference proteome</keyword>
<dbReference type="GO" id="GO:0050906">
    <property type="term" value="P:detection of stimulus involved in sensory perception"/>
    <property type="evidence" value="ECO:0007669"/>
    <property type="project" value="UniProtKB-ARBA"/>
</dbReference>
<dbReference type="FunFam" id="1.10.287.70:FF:000059">
    <property type="entry name" value="Voltage-dependent N-type calcium channel subunit alpha"/>
    <property type="match status" value="1"/>
</dbReference>
<dbReference type="Gene3D" id="1.10.238.10">
    <property type="entry name" value="EF-hand"/>
    <property type="match status" value="1"/>
</dbReference>
<evidence type="ECO:0000256" key="18">
    <source>
        <dbReference type="PIRSR" id="PIRSR602077-3"/>
    </source>
</evidence>
<evidence type="ECO:0000256" key="4">
    <source>
        <dbReference type="ARBA" id="ARBA00022568"/>
    </source>
</evidence>
<keyword evidence="4 19" id="KW-0109">Calcium transport</keyword>
<evidence type="ECO:0000256" key="5">
    <source>
        <dbReference type="ARBA" id="ARBA00022673"/>
    </source>
</evidence>
<evidence type="ECO:0000256" key="10">
    <source>
        <dbReference type="ARBA" id="ARBA00022882"/>
    </source>
</evidence>
<feature type="transmembrane region" description="Helical" evidence="21">
    <location>
        <begin position="820"/>
        <end position="844"/>
    </location>
</feature>
<dbReference type="Gene3D" id="1.10.287.70">
    <property type="match status" value="4"/>
</dbReference>
<dbReference type="OMA" id="ADHNPHQ"/>
<feature type="transmembrane region" description="Helical" evidence="21">
    <location>
        <begin position="308"/>
        <end position="330"/>
    </location>
</feature>
<dbReference type="Gene3D" id="6.10.250.2500">
    <property type="match status" value="1"/>
</dbReference>
<evidence type="ECO:0000256" key="17">
    <source>
        <dbReference type="PIRSR" id="PIRSR602077-1"/>
    </source>
</evidence>
<feature type="transmembrane region" description="Helical" evidence="21">
    <location>
        <begin position="1207"/>
        <end position="1228"/>
    </location>
</feature>
<dbReference type="GO" id="GO:0005891">
    <property type="term" value="C:voltage-gated calcium channel complex"/>
    <property type="evidence" value="ECO:0007669"/>
    <property type="project" value="InterPro"/>
</dbReference>
<evidence type="ECO:0000256" key="21">
    <source>
        <dbReference type="SAM" id="Phobius"/>
    </source>
</evidence>
<keyword evidence="14 18" id="KW-0325">Glycoprotein</keyword>
<dbReference type="EMBL" id="VCGU01000458">
    <property type="protein sequence ID" value="TRY63988.1"/>
    <property type="molecule type" value="Genomic_DNA"/>
</dbReference>
<keyword evidence="8" id="KW-0677">Repeat</keyword>
<feature type="transmembrane region" description="Helical" evidence="21">
    <location>
        <begin position="938"/>
        <end position="960"/>
    </location>
</feature>
<feature type="compositionally biased region" description="Basic and acidic residues" evidence="20">
    <location>
        <begin position="15"/>
        <end position="27"/>
    </location>
</feature>
<keyword evidence="9 17" id="KW-0106">Calcium</keyword>
<dbReference type="InterPro" id="IPR031649">
    <property type="entry name" value="GPHH_dom"/>
</dbReference>
<feature type="transmembrane region" description="Helical" evidence="21">
    <location>
        <begin position="697"/>
        <end position="723"/>
    </location>
</feature>
<feature type="binding site" evidence="17">
    <location>
        <position position="677"/>
    </location>
    <ligand>
        <name>Ca(2+)</name>
        <dbReference type="ChEBI" id="CHEBI:29108"/>
    </ligand>
</feature>
<feature type="region of interest" description="Disordered" evidence="20">
    <location>
        <begin position="1610"/>
        <end position="1645"/>
    </location>
</feature>
<dbReference type="InterPro" id="IPR014873">
    <property type="entry name" value="VDCC_a1su_IQ"/>
</dbReference>
<comment type="similarity">
    <text evidence="19">Belongs to the calcium channel alpha-1 subunit (TC 1.A.1.11) family.</text>
</comment>
<feature type="transmembrane region" description="Helical" evidence="21">
    <location>
        <begin position="873"/>
        <end position="891"/>
    </location>
</feature>
<feature type="region of interest" description="Disordered" evidence="20">
    <location>
        <begin position="2065"/>
        <end position="2089"/>
    </location>
</feature>
<keyword evidence="3" id="KW-0597">Phosphoprotein</keyword>
<feature type="transmembrane region" description="Helical" evidence="21">
    <location>
        <begin position="342"/>
        <end position="363"/>
    </location>
</feature>
<evidence type="ECO:0000259" key="22">
    <source>
        <dbReference type="PROSITE" id="PS50222"/>
    </source>
</evidence>
<feature type="transmembrane region" description="Helical" evidence="21">
    <location>
        <begin position="850"/>
        <end position="868"/>
    </location>
</feature>
<dbReference type="GO" id="GO:0009582">
    <property type="term" value="P:detection of abiotic stimulus"/>
    <property type="evidence" value="ECO:0007669"/>
    <property type="project" value="UniProtKB-ARBA"/>
</dbReference>
<dbReference type="FunFam" id="1.20.120.350:FF:000011">
    <property type="entry name" value="Voltage-dependent N-type calcium channel subunit alpha"/>
    <property type="match status" value="1"/>
</dbReference>
<proteinExistence type="inferred from homology"/>
<dbReference type="GO" id="GO:0019722">
    <property type="term" value="P:calcium-mediated signaling"/>
    <property type="evidence" value="ECO:0007669"/>
    <property type="project" value="UniProtKB-ARBA"/>
</dbReference>
<feature type="transmembrane region" description="Helical" evidence="21">
    <location>
        <begin position="612"/>
        <end position="640"/>
    </location>
</feature>
<keyword evidence="7 17" id="KW-0479">Metal-binding</keyword>
<protein>
    <recommendedName>
        <fullName evidence="16">Voltage-dependent calcium channel type A subunit alpha-1</fullName>
    </recommendedName>
</protein>
<evidence type="ECO:0000256" key="9">
    <source>
        <dbReference type="ARBA" id="ARBA00022837"/>
    </source>
</evidence>
<feature type="transmembrane region" description="Helical" evidence="21">
    <location>
        <begin position="1302"/>
        <end position="1324"/>
    </location>
</feature>
<feature type="region of interest" description="Disordered" evidence="20">
    <location>
        <begin position="1990"/>
        <end position="2011"/>
    </location>
</feature>
<dbReference type="FunFam" id="1.20.120.350:FF:000043">
    <property type="entry name" value="Voltage-dependent L-type calcium channel subunit alpha"/>
    <property type="match status" value="1"/>
</dbReference>
<keyword evidence="5 19" id="KW-0107">Calcium channel</keyword>
<keyword evidence="2" id="KW-0813">Transport</keyword>
<feature type="transmembrane region" description="Helical" evidence="21">
    <location>
        <begin position="660"/>
        <end position="676"/>
    </location>
</feature>
<feature type="transmembrane region" description="Helical" evidence="21">
    <location>
        <begin position="526"/>
        <end position="547"/>
    </location>
</feature>
<dbReference type="Gene3D" id="1.20.120.350">
    <property type="entry name" value="Voltage-gated potassium channels. Chain C"/>
    <property type="match status" value="6"/>
</dbReference>
<evidence type="ECO:0000256" key="7">
    <source>
        <dbReference type="ARBA" id="ARBA00022723"/>
    </source>
</evidence>
<dbReference type="GO" id="GO:0005509">
    <property type="term" value="F:calcium ion binding"/>
    <property type="evidence" value="ECO:0007669"/>
    <property type="project" value="InterPro"/>
</dbReference>